<dbReference type="Gramene" id="GBG60707">
    <property type="protein sequence ID" value="GBG60707"/>
    <property type="gene ID" value="CBR_g12444"/>
</dbReference>
<dbReference type="Proteomes" id="UP000265515">
    <property type="component" value="Unassembled WGS sequence"/>
</dbReference>
<gene>
    <name evidence="2" type="ORF">CBR_g12444</name>
</gene>
<reference evidence="2 3" key="1">
    <citation type="journal article" date="2018" name="Cell">
        <title>The Chara Genome: Secondary Complexity and Implications for Plant Terrestrialization.</title>
        <authorList>
            <person name="Nishiyama T."/>
            <person name="Sakayama H."/>
            <person name="Vries J.D."/>
            <person name="Buschmann H."/>
            <person name="Saint-Marcoux D."/>
            <person name="Ullrich K.K."/>
            <person name="Haas F.B."/>
            <person name="Vanderstraeten L."/>
            <person name="Becker D."/>
            <person name="Lang D."/>
            <person name="Vosolsobe S."/>
            <person name="Rombauts S."/>
            <person name="Wilhelmsson P.K.I."/>
            <person name="Janitza P."/>
            <person name="Kern R."/>
            <person name="Heyl A."/>
            <person name="Rumpler F."/>
            <person name="Villalobos L.I.A.C."/>
            <person name="Clay J.M."/>
            <person name="Skokan R."/>
            <person name="Toyoda A."/>
            <person name="Suzuki Y."/>
            <person name="Kagoshima H."/>
            <person name="Schijlen E."/>
            <person name="Tajeshwar N."/>
            <person name="Catarino B."/>
            <person name="Hetherington A.J."/>
            <person name="Saltykova A."/>
            <person name="Bonnot C."/>
            <person name="Breuninger H."/>
            <person name="Symeonidi A."/>
            <person name="Radhakrishnan G.V."/>
            <person name="Van Nieuwerburgh F."/>
            <person name="Deforce D."/>
            <person name="Chang C."/>
            <person name="Karol K.G."/>
            <person name="Hedrich R."/>
            <person name="Ulvskov P."/>
            <person name="Glockner G."/>
            <person name="Delwiche C.F."/>
            <person name="Petrasek J."/>
            <person name="Van de Peer Y."/>
            <person name="Friml J."/>
            <person name="Beilby M."/>
            <person name="Dolan L."/>
            <person name="Kohara Y."/>
            <person name="Sugano S."/>
            <person name="Fujiyama A."/>
            <person name="Delaux P.-M."/>
            <person name="Quint M."/>
            <person name="TheiBen G."/>
            <person name="Hagemann M."/>
            <person name="Harholt J."/>
            <person name="Dunand C."/>
            <person name="Zachgo S."/>
            <person name="Langdale J."/>
            <person name="Maumus F."/>
            <person name="Straeten D.V.D."/>
            <person name="Gould S.B."/>
            <person name="Rensing S.A."/>
        </authorList>
    </citation>
    <scope>NUCLEOTIDE SEQUENCE [LARGE SCALE GENOMIC DNA]</scope>
    <source>
        <strain evidence="2 3">S276</strain>
    </source>
</reference>
<dbReference type="PANTHER" id="PTHR33492:SF11">
    <property type="entry name" value="OS04G0670900 PROTEIN"/>
    <property type="match status" value="1"/>
</dbReference>
<dbReference type="OrthoDB" id="8933168at2759"/>
<feature type="region of interest" description="Disordered" evidence="1">
    <location>
        <begin position="363"/>
        <end position="441"/>
    </location>
</feature>
<evidence type="ECO:0000313" key="2">
    <source>
        <dbReference type="EMBL" id="GBG60707.1"/>
    </source>
</evidence>
<comment type="caution">
    <text evidence="2">The sequence shown here is derived from an EMBL/GenBank/DDBJ whole genome shotgun (WGS) entry which is preliminary data.</text>
</comment>
<keyword evidence="3" id="KW-1185">Reference proteome</keyword>
<name>A0A388JSH6_CHABU</name>
<dbReference type="AlphaFoldDB" id="A0A388JSH6"/>
<feature type="compositionally biased region" description="Gly residues" evidence="1">
    <location>
        <begin position="381"/>
        <end position="396"/>
    </location>
</feature>
<evidence type="ECO:0000313" key="3">
    <source>
        <dbReference type="Proteomes" id="UP000265515"/>
    </source>
</evidence>
<feature type="compositionally biased region" description="Gly residues" evidence="1">
    <location>
        <begin position="222"/>
        <end position="236"/>
    </location>
</feature>
<feature type="region of interest" description="Disordered" evidence="1">
    <location>
        <begin position="207"/>
        <end position="242"/>
    </location>
</feature>
<protein>
    <recommendedName>
        <fullName evidence="4">Myb-like domain-containing protein</fullName>
    </recommendedName>
</protein>
<evidence type="ECO:0000256" key="1">
    <source>
        <dbReference type="SAM" id="MobiDB-lite"/>
    </source>
</evidence>
<organism evidence="2 3">
    <name type="scientific">Chara braunii</name>
    <name type="common">Braun's stonewort</name>
    <dbReference type="NCBI Taxonomy" id="69332"/>
    <lineage>
        <taxon>Eukaryota</taxon>
        <taxon>Viridiplantae</taxon>
        <taxon>Streptophyta</taxon>
        <taxon>Charophyceae</taxon>
        <taxon>Charales</taxon>
        <taxon>Characeae</taxon>
        <taxon>Chara</taxon>
    </lineage>
</organism>
<sequence length="687" mass="74028">MWSQTVAADGSWRNAGGEFTSLLQEGSEDDDDGQVDLRFGFSSGGATAATRTFIINPEPSPRSLQRAGSAHTQQCTLEAGVSVNVGIRPLPSNQQHGKSAWSCERSRDGCPVPVGLAAGHVRIGGGRLDMPNPSRTTQADLRDDVACRPPACPRPTVDNIIRGVSNMRAHNDGGVQDAAFRDDADDGDIEDMEAVDDDDDVEIWSLGKTIGGGKGHRRGGGRGRSGGQGGRGGASDDGGKSATYWSTDDQLRLVRCKWEQDMHLAGLGHNYGRLRTKEWRWDYIVKWMANMGTPKEVDECSKKWDNPFQNYKKIQRFQGKSGEADFFKLSNEERKEHNFKFRMERVLYNEIHASILGSHTMFPPNIADTGRPERVQLPRRGAGGGESVGSEAGGDGGADDRKAMSPRGRGGSRACGKKRDAPHDDAGGVDKGGRQVMKGTTRDVRIINVEVNEDARVDEGQGGAVPKHSTMQPVTLPTTPRQQHAVVVTGGAMPRQAVPLPAMPRQHRTSDNVGSSAAAAIVTAVEPPQPRHAGADVGIVAGAPWGATGEGRRGEDFASATEVAHVEKKRGVEDDEPLVNRVRKGELAKDQVERARLWVDDKSFWTSGEGRKLYNIINETREHLVAVANGLPLPNVPRSVAMPKSNIAQIGITDTGQLQGALSRASKVQSVALRVLHGCVFKSGSRE</sequence>
<evidence type="ECO:0008006" key="4">
    <source>
        <dbReference type="Google" id="ProtNLM"/>
    </source>
</evidence>
<dbReference type="PANTHER" id="PTHR33492">
    <property type="entry name" value="OSJNBA0043A12.37 PROTEIN-RELATED"/>
    <property type="match status" value="1"/>
</dbReference>
<dbReference type="EMBL" id="BFEA01000014">
    <property type="protein sequence ID" value="GBG60707.1"/>
    <property type="molecule type" value="Genomic_DNA"/>
</dbReference>
<accession>A0A388JSH6</accession>
<feature type="compositionally biased region" description="Basic and acidic residues" evidence="1">
    <location>
        <begin position="417"/>
        <end position="433"/>
    </location>
</feature>
<proteinExistence type="predicted"/>